<dbReference type="PANTHER" id="PTHR20837">
    <property type="entry name" value="CENTROSOMAL PROTEIN-RELATED"/>
    <property type="match status" value="1"/>
</dbReference>
<dbReference type="EMBL" id="CAUJNA010002101">
    <property type="protein sequence ID" value="CAJ1390550.1"/>
    <property type="molecule type" value="Genomic_DNA"/>
</dbReference>
<accession>A0AA36IN03</accession>
<protein>
    <submittedName>
        <fullName evidence="2">Uncharacterized protein</fullName>
    </submittedName>
</protein>
<evidence type="ECO:0000256" key="1">
    <source>
        <dbReference type="SAM" id="MobiDB-lite"/>
    </source>
</evidence>
<feature type="compositionally biased region" description="Basic and acidic residues" evidence="1">
    <location>
        <begin position="530"/>
        <end position="540"/>
    </location>
</feature>
<organism evidence="2 3">
    <name type="scientific">Effrenium voratum</name>
    <dbReference type="NCBI Taxonomy" id="2562239"/>
    <lineage>
        <taxon>Eukaryota</taxon>
        <taxon>Sar</taxon>
        <taxon>Alveolata</taxon>
        <taxon>Dinophyceae</taxon>
        <taxon>Suessiales</taxon>
        <taxon>Symbiodiniaceae</taxon>
        <taxon>Effrenium</taxon>
    </lineage>
</organism>
<evidence type="ECO:0000313" key="2">
    <source>
        <dbReference type="EMBL" id="CAJ1390550.1"/>
    </source>
</evidence>
<comment type="caution">
    <text evidence="2">The sequence shown here is derived from an EMBL/GenBank/DDBJ whole genome shotgun (WGS) entry which is preliminary data.</text>
</comment>
<dbReference type="AlphaFoldDB" id="A0AA36IN03"/>
<reference evidence="2" key="1">
    <citation type="submission" date="2023-08" db="EMBL/GenBank/DDBJ databases">
        <authorList>
            <person name="Chen Y."/>
            <person name="Shah S."/>
            <person name="Dougan E. K."/>
            <person name="Thang M."/>
            <person name="Chan C."/>
        </authorList>
    </citation>
    <scope>NUCLEOTIDE SEQUENCE</scope>
</reference>
<dbReference type="InterPro" id="IPR052434">
    <property type="entry name" value="Tectonic-like_complex_comp"/>
</dbReference>
<dbReference type="GO" id="GO:1905515">
    <property type="term" value="P:non-motile cilium assembly"/>
    <property type="evidence" value="ECO:0007669"/>
    <property type="project" value="TreeGrafter"/>
</dbReference>
<dbReference type="GO" id="GO:1904491">
    <property type="term" value="P:protein localization to ciliary transition zone"/>
    <property type="evidence" value="ECO:0007669"/>
    <property type="project" value="TreeGrafter"/>
</dbReference>
<proteinExistence type="predicted"/>
<sequence length="551" mass="61766">MFLGSLDVAFFYGAGALSAEGQPSEWMIQEDGLFRSSSNVNLREPWNRERLHLQLERSLWARDAGDELRDESDVLGCGLASPRLAPLEDVYWLNKLGLRFRSQVKSKRQHLVASQLYELRLDVCRVSLFQAKGSGEARLTPLDALDSREGRCAGELQELFHRYSRELDGDVTGQLDSRLDALVEQCRPLRAALLEEETRPQPVEHVLAAAREAYRGNLQERQKLRARRDDKETTFEQICKNLYAKWRELCQVRQDYGFTSTPWRLTAQPQENDPAADQDRRAKNVDAEVEEVSYLQGVPVDQLRGRLQQKWDMSKRAPGATSYRFDLSATAQVTSTEALRSRAFEGYVGEAEATLAAEDLSRRQLAGRVRLRVECRVAGNLVGRSPPMALCWDTGGTASAVTLLEEAGNPRPAHSFNLAVHVMPQHLALAVYVSAGGWSRWHPTKEVEVELPSLGKVTHAATLEQRLLFGQGSEDYEESILSQNFKGELAICISWPGGGGDFVVPPSAPPNPDSQGKRSCWPCSSVEPSPVERKAEERRRSWTPRGQRRAS</sequence>
<dbReference type="PANTHER" id="PTHR20837:SF0">
    <property type="entry name" value="COILED-COIL AND C2 DOMAIN-CONTAINING PROTEIN 2A"/>
    <property type="match status" value="1"/>
</dbReference>
<feature type="region of interest" description="Disordered" evidence="1">
    <location>
        <begin position="506"/>
        <end position="551"/>
    </location>
</feature>
<keyword evidence="3" id="KW-1185">Reference proteome</keyword>
<name>A0AA36IN03_9DINO</name>
<dbReference type="Proteomes" id="UP001178507">
    <property type="component" value="Unassembled WGS sequence"/>
</dbReference>
<dbReference type="GO" id="GO:0035869">
    <property type="term" value="C:ciliary transition zone"/>
    <property type="evidence" value="ECO:0007669"/>
    <property type="project" value="TreeGrafter"/>
</dbReference>
<gene>
    <name evidence="2" type="ORF">EVOR1521_LOCUS15942</name>
</gene>
<evidence type="ECO:0000313" key="3">
    <source>
        <dbReference type="Proteomes" id="UP001178507"/>
    </source>
</evidence>